<protein>
    <submittedName>
        <fullName evidence="2">Uncharacterized protein</fullName>
    </submittedName>
</protein>
<sequence>MSNFCCKTSDLEKTAAAVAKPWKPPPDNKKLEEALRQRREWNGIQSAFSALSLEETGEDIVTSRILETGAQASSHDDAATSAAPVIQVLVLNDTGMNQEADLSQSLHYLGHNPVLVLQHLDERRVVRSLIANHTRRQDLVARSKGPFPAPLRVSHIFIVRRSTVVCDQPTSHCLAPRSNLTRRTDEPTSQSWTKKSSVRPKSLFQSLLNLQGHS</sequence>
<dbReference type="Proteomes" id="UP000326340">
    <property type="component" value="Unassembled WGS sequence"/>
</dbReference>
<evidence type="ECO:0000313" key="3">
    <source>
        <dbReference type="Proteomes" id="UP000326340"/>
    </source>
</evidence>
<keyword evidence="3" id="KW-1185">Reference proteome</keyword>
<reference evidence="2 3" key="1">
    <citation type="journal article" date="2019" name="Sci. Rep.">
        <title>Colletotrichum shisoi sp. nov., an anthracnose pathogen of Perilla frutescens in Japan: molecular phylogenetic, morphological and genomic evidence.</title>
        <authorList>
            <person name="Gan P."/>
            <person name="Tsushima A."/>
            <person name="Hiroyama R."/>
            <person name="Narusaka M."/>
            <person name="Takano Y."/>
            <person name="Narusaka Y."/>
            <person name="Kawaradani M."/>
            <person name="Damm U."/>
            <person name="Shirasu K."/>
        </authorList>
    </citation>
    <scope>NUCLEOTIDE SEQUENCE [LARGE SCALE GENOMIC DNA]</scope>
    <source>
        <strain evidence="2 3">PG-2018a</strain>
    </source>
</reference>
<name>A0A5Q4BSJ7_9PEZI</name>
<evidence type="ECO:0000256" key="1">
    <source>
        <dbReference type="SAM" id="MobiDB-lite"/>
    </source>
</evidence>
<dbReference type="AlphaFoldDB" id="A0A5Q4BSJ7"/>
<evidence type="ECO:0000313" key="2">
    <source>
        <dbReference type="EMBL" id="TQN69751.1"/>
    </source>
</evidence>
<proteinExistence type="predicted"/>
<accession>A0A5Q4BSJ7</accession>
<dbReference type="EMBL" id="PUHP01000476">
    <property type="protein sequence ID" value="TQN69751.1"/>
    <property type="molecule type" value="Genomic_DNA"/>
</dbReference>
<feature type="region of interest" description="Disordered" evidence="1">
    <location>
        <begin position="175"/>
        <end position="197"/>
    </location>
</feature>
<comment type="caution">
    <text evidence="2">The sequence shown here is derived from an EMBL/GenBank/DDBJ whole genome shotgun (WGS) entry which is preliminary data.</text>
</comment>
<gene>
    <name evidence="2" type="ORF">CSHISOI_05705</name>
</gene>
<organism evidence="2 3">
    <name type="scientific">Colletotrichum shisoi</name>
    <dbReference type="NCBI Taxonomy" id="2078593"/>
    <lineage>
        <taxon>Eukaryota</taxon>
        <taxon>Fungi</taxon>
        <taxon>Dikarya</taxon>
        <taxon>Ascomycota</taxon>
        <taxon>Pezizomycotina</taxon>
        <taxon>Sordariomycetes</taxon>
        <taxon>Hypocreomycetidae</taxon>
        <taxon>Glomerellales</taxon>
        <taxon>Glomerellaceae</taxon>
        <taxon>Colletotrichum</taxon>
        <taxon>Colletotrichum destructivum species complex</taxon>
    </lineage>
</organism>